<dbReference type="InterPro" id="IPR001915">
    <property type="entry name" value="Peptidase_M48"/>
</dbReference>
<proteinExistence type="predicted"/>
<keyword evidence="7" id="KW-0862">Zinc</keyword>
<accession>A0A1I6H627</accession>
<dbReference type="RefSeq" id="WP_092857187.1">
    <property type="nucleotide sequence ID" value="NZ_FOYU01000002.1"/>
</dbReference>
<name>A0A1I6H627_9GAMM</name>
<feature type="domain" description="Peptidase M48" evidence="12">
    <location>
        <begin position="106"/>
        <end position="323"/>
    </location>
</feature>
<dbReference type="CDD" id="cd07340">
    <property type="entry name" value="M48B_Htpx_like"/>
    <property type="match status" value="1"/>
</dbReference>
<dbReference type="Proteomes" id="UP000199424">
    <property type="component" value="Unassembled WGS sequence"/>
</dbReference>
<dbReference type="GO" id="GO:0006508">
    <property type="term" value="P:proteolysis"/>
    <property type="evidence" value="ECO:0007669"/>
    <property type="project" value="UniProtKB-KW"/>
</dbReference>
<evidence type="ECO:0000256" key="4">
    <source>
        <dbReference type="ARBA" id="ARBA00022692"/>
    </source>
</evidence>
<keyword evidence="9" id="KW-0482">Metalloprotease</keyword>
<keyword evidence="5" id="KW-0479">Metal-binding</keyword>
<keyword evidence="2" id="KW-1003">Cell membrane</keyword>
<keyword evidence="4 11" id="KW-0812">Transmembrane</keyword>
<feature type="transmembrane region" description="Helical" evidence="11">
    <location>
        <begin position="221"/>
        <end position="243"/>
    </location>
</feature>
<evidence type="ECO:0000256" key="8">
    <source>
        <dbReference type="ARBA" id="ARBA00022989"/>
    </source>
</evidence>
<dbReference type="EMBL" id="FOYU01000002">
    <property type="protein sequence ID" value="SFR49888.1"/>
    <property type="molecule type" value="Genomic_DNA"/>
</dbReference>
<evidence type="ECO:0000256" key="1">
    <source>
        <dbReference type="ARBA" id="ARBA00001947"/>
    </source>
</evidence>
<comment type="cofactor">
    <cofactor evidence="1">
        <name>Zn(2+)</name>
        <dbReference type="ChEBI" id="CHEBI:29105"/>
    </cofactor>
</comment>
<dbReference type="Gene3D" id="3.30.2010.10">
    <property type="entry name" value="Metalloproteases ('zincins'), catalytic domain"/>
    <property type="match status" value="1"/>
</dbReference>
<dbReference type="PANTHER" id="PTHR43221">
    <property type="entry name" value="PROTEASE HTPX"/>
    <property type="match status" value="1"/>
</dbReference>
<dbReference type="InterPro" id="IPR050083">
    <property type="entry name" value="HtpX_protease"/>
</dbReference>
<evidence type="ECO:0000256" key="7">
    <source>
        <dbReference type="ARBA" id="ARBA00022833"/>
    </source>
</evidence>
<evidence type="ECO:0000259" key="12">
    <source>
        <dbReference type="Pfam" id="PF01435"/>
    </source>
</evidence>
<evidence type="ECO:0000256" key="11">
    <source>
        <dbReference type="SAM" id="Phobius"/>
    </source>
</evidence>
<dbReference type="PANTHER" id="PTHR43221:SF2">
    <property type="entry name" value="PROTEASE HTPX HOMOLOG"/>
    <property type="match status" value="1"/>
</dbReference>
<feature type="transmembrane region" description="Helical" evidence="11">
    <location>
        <begin position="58"/>
        <end position="76"/>
    </location>
</feature>
<keyword evidence="8 11" id="KW-1133">Transmembrane helix</keyword>
<sequence>MVNFFEHQQQAKRNTGLLVVLFFLAFTLIIGFVAVVTAAVFGGIAVQQNGDYQFSWQPIAWVVLIVGGGILTAMLVKWLSLKPGGHVVAESLGGVRIEPNSTDPLERRILNVVEEMAIAANMPVPAVYLLPNEANINAFAAGYESKDAVIGLTRGAVETFSREQLQAVVAHEFSHILNGDMRLNIRLIAALAGILLIAHVGRMFLHSARFSTSRRRGNGNALPLIGLALFIIGYIGVFFGNIIKAAVSRQREYLADAAAVQFTRNPEALSGALQQIGAREYGSKIGHANADETAHLFFGQALSSWFTLMATHPPLDKRIKRIQPNWNGRYPKPKKAMVQSVAEQQASQPQPTALNRLAMLALPALLLERVRSPQQAPQFIRDMLVGKLLGEEQPQLETLNAAQQLALVELAIPALRVAKDSDRLGLLRDLEQLEHSNDLFHWCLYQLLARQLIESKRFKVKLDNAEAFAATVVALKRAEAQQPLNLVQLEQALNTCKSWSPKAKQPLVQKWVETVTSDQHISDTERKLVATLCACIEEPLPDEMLTNSASSNFA</sequence>
<evidence type="ECO:0000256" key="5">
    <source>
        <dbReference type="ARBA" id="ARBA00022723"/>
    </source>
</evidence>
<dbReference type="GO" id="GO:0004222">
    <property type="term" value="F:metalloendopeptidase activity"/>
    <property type="evidence" value="ECO:0007669"/>
    <property type="project" value="InterPro"/>
</dbReference>
<evidence type="ECO:0000313" key="13">
    <source>
        <dbReference type="EMBL" id="SFR49888.1"/>
    </source>
</evidence>
<dbReference type="Pfam" id="PF01435">
    <property type="entry name" value="Peptidase_M48"/>
    <property type="match status" value="1"/>
</dbReference>
<evidence type="ECO:0000256" key="10">
    <source>
        <dbReference type="ARBA" id="ARBA00023136"/>
    </source>
</evidence>
<organism evidence="13 14">
    <name type="scientific">Pseudidiomarina maritima</name>
    <dbReference type="NCBI Taxonomy" id="519453"/>
    <lineage>
        <taxon>Bacteria</taxon>
        <taxon>Pseudomonadati</taxon>
        <taxon>Pseudomonadota</taxon>
        <taxon>Gammaproteobacteria</taxon>
        <taxon>Alteromonadales</taxon>
        <taxon>Idiomarinaceae</taxon>
        <taxon>Pseudidiomarina</taxon>
    </lineage>
</organism>
<feature type="transmembrane region" description="Helical" evidence="11">
    <location>
        <begin position="17"/>
        <end position="46"/>
    </location>
</feature>
<evidence type="ECO:0000256" key="9">
    <source>
        <dbReference type="ARBA" id="ARBA00023049"/>
    </source>
</evidence>
<gene>
    <name evidence="13" type="ORF">SAMN04488070_1507</name>
</gene>
<keyword evidence="14" id="KW-1185">Reference proteome</keyword>
<keyword evidence="10 11" id="KW-0472">Membrane</keyword>
<keyword evidence="3 13" id="KW-0645">Protease</keyword>
<reference evidence="14" key="1">
    <citation type="submission" date="2016-10" db="EMBL/GenBank/DDBJ databases">
        <authorList>
            <person name="Varghese N."/>
            <person name="Submissions S."/>
        </authorList>
    </citation>
    <scope>NUCLEOTIDE SEQUENCE [LARGE SCALE GENOMIC DNA]</scope>
    <source>
        <strain evidence="14">CGMCC 1.7285</strain>
    </source>
</reference>
<protein>
    <submittedName>
        <fullName evidence="13">Zn-dependent protease with chaperone function</fullName>
    </submittedName>
</protein>
<dbReference type="GO" id="GO:0046872">
    <property type="term" value="F:metal ion binding"/>
    <property type="evidence" value="ECO:0007669"/>
    <property type="project" value="UniProtKB-KW"/>
</dbReference>
<keyword evidence="6" id="KW-0378">Hydrolase</keyword>
<evidence type="ECO:0000256" key="2">
    <source>
        <dbReference type="ARBA" id="ARBA00022475"/>
    </source>
</evidence>
<evidence type="ECO:0000313" key="14">
    <source>
        <dbReference type="Proteomes" id="UP000199424"/>
    </source>
</evidence>
<dbReference type="AlphaFoldDB" id="A0A1I6H627"/>
<evidence type="ECO:0000256" key="3">
    <source>
        <dbReference type="ARBA" id="ARBA00022670"/>
    </source>
</evidence>
<evidence type="ECO:0000256" key="6">
    <source>
        <dbReference type="ARBA" id="ARBA00022801"/>
    </source>
</evidence>
<feature type="transmembrane region" description="Helical" evidence="11">
    <location>
        <begin position="183"/>
        <end position="201"/>
    </location>
</feature>